<evidence type="ECO:0000256" key="10">
    <source>
        <dbReference type="ARBA" id="ARBA00023014"/>
    </source>
</evidence>
<evidence type="ECO:0000256" key="7">
    <source>
        <dbReference type="ARBA" id="ARBA00022763"/>
    </source>
</evidence>
<keyword evidence="8" id="KW-0378">Hydrolase</keyword>
<dbReference type="AlphaFoldDB" id="A0A1G7TWU0"/>
<dbReference type="Proteomes" id="UP000199495">
    <property type="component" value="Unassembled WGS sequence"/>
</dbReference>
<gene>
    <name evidence="14" type="ORF">SAMN04487974_102393</name>
</gene>
<dbReference type="Pfam" id="PF03167">
    <property type="entry name" value="UDG"/>
    <property type="match status" value="1"/>
</dbReference>
<dbReference type="GO" id="GO:0051539">
    <property type="term" value="F:4 iron, 4 sulfur cluster binding"/>
    <property type="evidence" value="ECO:0007669"/>
    <property type="project" value="UniProtKB-KW"/>
</dbReference>
<organism evidence="14 15">
    <name type="scientific">Pelagibacterium luteolum</name>
    <dbReference type="NCBI Taxonomy" id="440168"/>
    <lineage>
        <taxon>Bacteria</taxon>
        <taxon>Pseudomonadati</taxon>
        <taxon>Pseudomonadota</taxon>
        <taxon>Alphaproteobacteria</taxon>
        <taxon>Hyphomicrobiales</taxon>
        <taxon>Devosiaceae</taxon>
        <taxon>Pelagibacterium</taxon>
    </lineage>
</organism>
<keyword evidence="6" id="KW-0479">Metal-binding</keyword>
<dbReference type="RefSeq" id="WP_090593313.1">
    <property type="nucleotide sequence ID" value="NZ_FNCS01000002.1"/>
</dbReference>
<evidence type="ECO:0000256" key="11">
    <source>
        <dbReference type="ARBA" id="ARBA00023204"/>
    </source>
</evidence>
<dbReference type="CDD" id="cd10030">
    <property type="entry name" value="UDG-F4_TTUDGA_SPO1dp_like"/>
    <property type="match status" value="1"/>
</dbReference>
<dbReference type="GO" id="GO:0006281">
    <property type="term" value="P:DNA repair"/>
    <property type="evidence" value="ECO:0007669"/>
    <property type="project" value="UniProtKB-KW"/>
</dbReference>
<evidence type="ECO:0000256" key="3">
    <source>
        <dbReference type="ARBA" id="ARBA00012030"/>
    </source>
</evidence>
<sequence length="272" mass="29160">MANRQLNREEMLAALDWYVAAGIDVAVGEDPVDRFAQAATLATPSVRKPLPGMVPQTQAARPAPSAPVATPTDTDPDAARALASSATSLEALREMLETFDGCGLKLRATNLVFADGNPDADIMFVGEAPGRDEDLQGKPFVGRSGQLLDRMLKAIGLDRTKVYIANTVPWRPPGNRAPSPAEISVCLPFLYRQIELVAPKVLVALGGASASTLFETDTGITRLRGQWRDLTVSAHSMRAVATLHPAYLLRQPAAKALAWQDLLSIKAELGRL</sequence>
<evidence type="ECO:0000256" key="4">
    <source>
        <dbReference type="ARBA" id="ARBA00019403"/>
    </source>
</evidence>
<dbReference type="NCBIfam" id="TIGR00758">
    <property type="entry name" value="UDG_fam4"/>
    <property type="match status" value="1"/>
</dbReference>
<name>A0A1G7TWU0_9HYPH</name>
<dbReference type="InterPro" id="IPR036895">
    <property type="entry name" value="Uracil-DNA_glycosylase-like_sf"/>
</dbReference>
<dbReference type="InterPro" id="IPR005122">
    <property type="entry name" value="Uracil-DNA_glycosylase-like"/>
</dbReference>
<dbReference type="OrthoDB" id="5290748at2"/>
<dbReference type="EC" id="3.2.2.27" evidence="3"/>
<dbReference type="GO" id="GO:0004844">
    <property type="term" value="F:uracil DNA N-glycosylase activity"/>
    <property type="evidence" value="ECO:0007669"/>
    <property type="project" value="UniProtKB-EC"/>
</dbReference>
<evidence type="ECO:0000256" key="5">
    <source>
        <dbReference type="ARBA" id="ARBA00022485"/>
    </source>
</evidence>
<dbReference type="InterPro" id="IPR005273">
    <property type="entry name" value="Ura-DNA_glyco_family4"/>
</dbReference>
<feature type="region of interest" description="Disordered" evidence="12">
    <location>
        <begin position="47"/>
        <end position="77"/>
    </location>
</feature>
<keyword evidence="7" id="KW-0227">DNA damage</keyword>
<proteinExistence type="inferred from homology"/>
<dbReference type="SMART" id="SM00987">
    <property type="entry name" value="UreE_C"/>
    <property type="match status" value="1"/>
</dbReference>
<accession>A0A1G7TWU0</accession>
<evidence type="ECO:0000313" key="15">
    <source>
        <dbReference type="Proteomes" id="UP000199495"/>
    </source>
</evidence>
<reference evidence="14 15" key="1">
    <citation type="submission" date="2016-10" db="EMBL/GenBank/DDBJ databases">
        <authorList>
            <person name="de Groot N.N."/>
        </authorList>
    </citation>
    <scope>NUCLEOTIDE SEQUENCE [LARGE SCALE GENOMIC DNA]</scope>
    <source>
        <strain evidence="14 15">CGMCC 1.10267</strain>
    </source>
</reference>
<keyword evidence="15" id="KW-1185">Reference proteome</keyword>
<evidence type="ECO:0000256" key="6">
    <source>
        <dbReference type="ARBA" id="ARBA00022723"/>
    </source>
</evidence>
<dbReference type="PANTHER" id="PTHR33693">
    <property type="entry name" value="TYPE-5 URACIL-DNA GLYCOSYLASE"/>
    <property type="match status" value="1"/>
</dbReference>
<keyword evidence="9" id="KW-0408">Iron</keyword>
<keyword evidence="11" id="KW-0234">DNA repair</keyword>
<dbReference type="GO" id="GO:0046872">
    <property type="term" value="F:metal ion binding"/>
    <property type="evidence" value="ECO:0007669"/>
    <property type="project" value="UniProtKB-KW"/>
</dbReference>
<dbReference type="PANTHER" id="PTHR33693:SF1">
    <property type="entry name" value="TYPE-4 URACIL-DNA GLYCOSYLASE"/>
    <property type="match status" value="1"/>
</dbReference>
<evidence type="ECO:0000256" key="8">
    <source>
        <dbReference type="ARBA" id="ARBA00022801"/>
    </source>
</evidence>
<evidence type="ECO:0000256" key="12">
    <source>
        <dbReference type="SAM" id="MobiDB-lite"/>
    </source>
</evidence>
<dbReference type="STRING" id="440168.SAMN04487974_102393"/>
<comment type="catalytic activity">
    <reaction evidence="1">
        <text>Hydrolyzes single-stranded DNA or mismatched double-stranded DNA and polynucleotides, releasing free uracil.</text>
        <dbReference type="EC" id="3.2.2.27"/>
    </reaction>
</comment>
<keyword evidence="10" id="KW-0411">Iron-sulfur</keyword>
<feature type="domain" description="Uracil-DNA glycosylase-like" evidence="13">
    <location>
        <begin position="113"/>
        <end position="263"/>
    </location>
</feature>
<evidence type="ECO:0000256" key="2">
    <source>
        <dbReference type="ARBA" id="ARBA00006521"/>
    </source>
</evidence>
<evidence type="ECO:0000256" key="9">
    <source>
        <dbReference type="ARBA" id="ARBA00023004"/>
    </source>
</evidence>
<dbReference type="Gene3D" id="3.40.470.10">
    <property type="entry name" value="Uracil-DNA glycosylase-like domain"/>
    <property type="match status" value="1"/>
</dbReference>
<protein>
    <recommendedName>
        <fullName evidence="4">Type-4 uracil-DNA glycosylase</fullName>
        <ecNumber evidence="3">3.2.2.27</ecNumber>
    </recommendedName>
</protein>
<dbReference type="EMBL" id="FNCS01000002">
    <property type="protein sequence ID" value="SDG39698.1"/>
    <property type="molecule type" value="Genomic_DNA"/>
</dbReference>
<dbReference type="SMART" id="SM00986">
    <property type="entry name" value="UDG"/>
    <property type="match status" value="1"/>
</dbReference>
<evidence type="ECO:0000313" key="14">
    <source>
        <dbReference type="EMBL" id="SDG39698.1"/>
    </source>
</evidence>
<evidence type="ECO:0000256" key="1">
    <source>
        <dbReference type="ARBA" id="ARBA00001400"/>
    </source>
</evidence>
<evidence type="ECO:0000259" key="13">
    <source>
        <dbReference type="SMART" id="SM00986"/>
    </source>
</evidence>
<dbReference type="InterPro" id="IPR051536">
    <property type="entry name" value="UDG_Type-4/5"/>
</dbReference>
<comment type="similarity">
    <text evidence="2">Belongs to the uracil-DNA glycosylase (UDG) superfamily. Type 4 (UDGa) family.</text>
</comment>
<keyword evidence="5" id="KW-0004">4Fe-4S</keyword>
<dbReference type="SUPFAM" id="SSF52141">
    <property type="entry name" value="Uracil-DNA glycosylase-like"/>
    <property type="match status" value="1"/>
</dbReference>